<evidence type="ECO:0000313" key="3">
    <source>
        <dbReference type="EMBL" id="KAG7767178.1"/>
    </source>
</evidence>
<proteinExistence type="predicted"/>
<protein>
    <recommendedName>
        <fullName evidence="6">NADH dehydrogenase [ubiquinone] 1 beta subcomplex subunit 4</fullName>
    </recommendedName>
</protein>
<dbReference type="EMBL" id="JAHLUH010000002">
    <property type="protein sequence ID" value="KAG7730143.1"/>
    <property type="molecule type" value="Genomic_DNA"/>
</dbReference>
<dbReference type="Proteomes" id="UP000697297">
    <property type="component" value="Unassembled WGS sequence"/>
</dbReference>
<sequence>MAGGRHLLRTDKEVQKFAYFRENLANYYKFNLKSTSIGIVALVIIPVSLMYVAYNTHTIDVISKRRTKPVQEDWSPR</sequence>
<name>A0AAN6DAS2_9ASCO</name>
<evidence type="ECO:0000313" key="5">
    <source>
        <dbReference type="Proteomes" id="UP000738402"/>
    </source>
</evidence>
<evidence type="ECO:0000313" key="4">
    <source>
        <dbReference type="Proteomes" id="UP000697297"/>
    </source>
</evidence>
<keyword evidence="4" id="KW-1185">Reference proteome</keyword>
<evidence type="ECO:0000256" key="1">
    <source>
        <dbReference type="SAM" id="Phobius"/>
    </source>
</evidence>
<keyword evidence="1" id="KW-0812">Transmembrane</keyword>
<dbReference type="AlphaFoldDB" id="A0AAN6DAS2"/>
<dbReference type="Proteomes" id="UP000738402">
    <property type="component" value="Unassembled WGS sequence"/>
</dbReference>
<accession>A0AAN6DAS2</accession>
<dbReference type="EMBL" id="JAHLUN010000003">
    <property type="protein sequence ID" value="KAG7767178.1"/>
    <property type="molecule type" value="Genomic_DNA"/>
</dbReference>
<keyword evidence="1" id="KW-1133">Transmembrane helix</keyword>
<gene>
    <name evidence="2" type="ORF">KL933_001223</name>
    <name evidence="3" type="ORF">KL946_001277</name>
</gene>
<reference evidence="2 4" key="1">
    <citation type="journal article" date="2021" name="G3 (Bethesda)">
        <title>Genomic diversity, chromosomal rearrangements, and interspecies hybridization in the ogataea polymorpha species complex.</title>
        <authorList>
            <person name="Hanson S.J."/>
            <person name="Cinneide E.O."/>
            <person name="Salzberg L.I."/>
            <person name="Wolfe K.H."/>
            <person name="McGowan J."/>
            <person name="Fitzpatrick D.A."/>
            <person name="Matlin K."/>
        </authorList>
    </citation>
    <scope>NUCLEOTIDE SEQUENCE</scope>
    <source>
        <strain evidence="3">81-436-3</strain>
        <strain evidence="2">83-405-1</strain>
    </source>
</reference>
<evidence type="ECO:0008006" key="6">
    <source>
        <dbReference type="Google" id="ProtNLM"/>
    </source>
</evidence>
<evidence type="ECO:0000313" key="2">
    <source>
        <dbReference type="EMBL" id="KAG7730143.1"/>
    </source>
</evidence>
<feature type="transmembrane region" description="Helical" evidence="1">
    <location>
        <begin position="37"/>
        <end position="56"/>
    </location>
</feature>
<keyword evidence="1" id="KW-0472">Membrane</keyword>
<organism evidence="2 5">
    <name type="scientific">Ogataea haglerorum</name>
    <dbReference type="NCBI Taxonomy" id="1937702"/>
    <lineage>
        <taxon>Eukaryota</taxon>
        <taxon>Fungi</taxon>
        <taxon>Dikarya</taxon>
        <taxon>Ascomycota</taxon>
        <taxon>Saccharomycotina</taxon>
        <taxon>Pichiomycetes</taxon>
        <taxon>Pichiales</taxon>
        <taxon>Pichiaceae</taxon>
        <taxon>Ogataea</taxon>
    </lineage>
</organism>
<comment type="caution">
    <text evidence="2">The sequence shown here is derived from an EMBL/GenBank/DDBJ whole genome shotgun (WGS) entry which is preliminary data.</text>
</comment>